<sequence>MRFIPLIAALLAFATYAWGQKNSHKRRKMQESRSRQHLEGLYPSPADASAGSAEIDIVAVNGLGTNVDWPWTWQDKTGKRPPVHWLKDADMLPAVLPKARLVPTMSALVIPGVRDGPGQSWTSQVYPGGSRKTVIGMFETCPTN</sequence>
<proteinExistence type="predicted"/>
<organism evidence="3 4">
    <name type="scientific">Monosporascus cannonballus</name>
    <dbReference type="NCBI Taxonomy" id="155416"/>
    <lineage>
        <taxon>Eukaryota</taxon>
        <taxon>Fungi</taxon>
        <taxon>Dikarya</taxon>
        <taxon>Ascomycota</taxon>
        <taxon>Pezizomycotina</taxon>
        <taxon>Sordariomycetes</taxon>
        <taxon>Xylariomycetidae</taxon>
        <taxon>Xylariales</taxon>
        <taxon>Xylariales incertae sedis</taxon>
        <taxon>Monosporascus</taxon>
    </lineage>
</organism>
<evidence type="ECO:0000256" key="2">
    <source>
        <dbReference type="SAM" id="SignalP"/>
    </source>
</evidence>
<reference evidence="3 4" key="1">
    <citation type="submission" date="2018-06" db="EMBL/GenBank/DDBJ databases">
        <title>Complete Genomes of Monosporascus.</title>
        <authorList>
            <person name="Robinson A.J."/>
            <person name="Natvig D.O."/>
        </authorList>
    </citation>
    <scope>NUCLEOTIDE SEQUENCE [LARGE SCALE GENOMIC DNA]</scope>
    <source>
        <strain evidence="3 4">CBS 609.92</strain>
    </source>
</reference>
<name>A0ABY0HLT7_9PEZI</name>
<protein>
    <submittedName>
        <fullName evidence="3">Uncharacterized protein</fullName>
    </submittedName>
</protein>
<feature type="region of interest" description="Disordered" evidence="1">
    <location>
        <begin position="24"/>
        <end position="48"/>
    </location>
</feature>
<feature type="chain" id="PRO_5045109339" evidence="2">
    <location>
        <begin position="20"/>
        <end position="144"/>
    </location>
</feature>
<evidence type="ECO:0000256" key="1">
    <source>
        <dbReference type="SAM" id="MobiDB-lite"/>
    </source>
</evidence>
<dbReference type="Proteomes" id="UP000294003">
    <property type="component" value="Unassembled WGS sequence"/>
</dbReference>
<feature type="compositionally biased region" description="Basic and acidic residues" evidence="1">
    <location>
        <begin position="29"/>
        <end position="38"/>
    </location>
</feature>
<accession>A0ABY0HLT7</accession>
<evidence type="ECO:0000313" key="4">
    <source>
        <dbReference type="Proteomes" id="UP000294003"/>
    </source>
</evidence>
<keyword evidence="4" id="KW-1185">Reference proteome</keyword>
<evidence type="ECO:0000313" key="3">
    <source>
        <dbReference type="EMBL" id="RYO95066.1"/>
    </source>
</evidence>
<dbReference type="EMBL" id="QJNS01000005">
    <property type="protein sequence ID" value="RYO95066.1"/>
    <property type="molecule type" value="Genomic_DNA"/>
</dbReference>
<comment type="caution">
    <text evidence="3">The sequence shown here is derived from an EMBL/GenBank/DDBJ whole genome shotgun (WGS) entry which is preliminary data.</text>
</comment>
<gene>
    <name evidence="3" type="ORF">DL762_000259</name>
</gene>
<feature type="signal peptide" evidence="2">
    <location>
        <begin position="1"/>
        <end position="19"/>
    </location>
</feature>
<keyword evidence="2" id="KW-0732">Signal</keyword>